<dbReference type="PANTHER" id="PTHR33121">
    <property type="entry name" value="CYCLIC DI-GMP PHOSPHODIESTERASE PDEF"/>
    <property type="match status" value="1"/>
</dbReference>
<sequence>MAHAHQTDSAHWLAWLRPRSIAARLAWALGGLVLMLLLVLGQGAWQLRMVTELTRHFATGDMQRLLRVQTLSQQIEGAGSALVRLVHAPRADRVREYAVVDERNRVLDGIVESLSEDLMDATQEATLARLVASRKQYAEAFINTVDEVEAENLPAAVQMLNEQVNPALKALLQESQALLQRERQRVEAQLDSALDLLERVMWWLTALSVLAMVLAIYVAWRTARRVVGPLLQLETVANTIAEGDYAHRMALTGTREVDRVGSALNTMAEAVAQREQQIVRLAYQDSLTGLPNRTALLTPLQPPPAGLNTLVLMDLARLKGVNETLGYTTGDTLIREMAVRAHKTLAAAALDGCIGAEFVLARLSGGTMAAAVQVPDRAAVERLHVLWERAMAHGVSCSGHQVDLSLAYGCADAGSDPAAPVPPVATLLRNAEVALHSAKRAAGSFAWYSEAQEAARLDHLSLVSDLRVAVAQSQLQMWLQPKLSLRDGRPVGAEALVRWAHPERGMVSPADFVPFAEQTGYITLVTDWMLAEALRTLQTWQRSHPDLSIAVNLSTRDLQDPGFAPRLAQRVAASGVDPQRLRLEITESGLMDDPAKSVALLHALRAAGMPLSIDDFGTGYSSLAYLQKLPVSELKIDRSFVDGLDAAPATQRLVKAMIEMGHGLNLMVTAEGVETPAERDTLKALGCDVMQGYLGSRPLHGEKLDAWLLSST</sequence>
<keyword evidence="1" id="KW-0175">Coiled coil</keyword>
<dbReference type="PROSITE" id="PS50885">
    <property type="entry name" value="HAMP"/>
    <property type="match status" value="1"/>
</dbReference>
<dbReference type="SUPFAM" id="SSF158472">
    <property type="entry name" value="HAMP domain-like"/>
    <property type="match status" value="1"/>
</dbReference>
<dbReference type="InterPro" id="IPR000160">
    <property type="entry name" value="GGDEF_dom"/>
</dbReference>
<dbReference type="InterPro" id="IPR001633">
    <property type="entry name" value="EAL_dom"/>
</dbReference>
<dbReference type="InterPro" id="IPR050706">
    <property type="entry name" value="Cyclic-di-GMP_PDE-like"/>
</dbReference>
<dbReference type="Gene3D" id="3.20.20.450">
    <property type="entry name" value="EAL domain"/>
    <property type="match status" value="1"/>
</dbReference>
<comment type="caution">
    <text evidence="6">The sequence shown here is derived from an EMBL/GenBank/DDBJ whole genome shotgun (WGS) entry which is preliminary data.</text>
</comment>
<dbReference type="SMART" id="SM00052">
    <property type="entry name" value="EAL"/>
    <property type="match status" value="1"/>
</dbReference>
<dbReference type="InterPro" id="IPR043128">
    <property type="entry name" value="Rev_trsase/Diguanyl_cyclase"/>
</dbReference>
<feature type="coiled-coil region" evidence="1">
    <location>
        <begin position="169"/>
        <end position="196"/>
    </location>
</feature>
<evidence type="ECO:0000259" key="5">
    <source>
        <dbReference type="PROSITE" id="PS50887"/>
    </source>
</evidence>
<dbReference type="Pfam" id="PF00563">
    <property type="entry name" value="EAL"/>
    <property type="match status" value="1"/>
</dbReference>
<feature type="domain" description="GGDEF" evidence="5">
    <location>
        <begin position="306"/>
        <end position="452"/>
    </location>
</feature>
<dbReference type="SUPFAM" id="SSF141868">
    <property type="entry name" value="EAL domain-like"/>
    <property type="match status" value="1"/>
</dbReference>
<gene>
    <name evidence="6" type="ORF">RAE19_09750</name>
</gene>
<dbReference type="Gene3D" id="3.30.70.270">
    <property type="match status" value="1"/>
</dbReference>
<evidence type="ECO:0000256" key="1">
    <source>
        <dbReference type="SAM" id="Coils"/>
    </source>
</evidence>
<keyword evidence="2" id="KW-1133">Transmembrane helix</keyword>
<dbReference type="InterPro" id="IPR003660">
    <property type="entry name" value="HAMP_dom"/>
</dbReference>
<organism evidence="6 7">
    <name type="scientific">Rhodoferax potami</name>
    <dbReference type="NCBI Taxonomy" id="3068338"/>
    <lineage>
        <taxon>Bacteria</taxon>
        <taxon>Pseudomonadati</taxon>
        <taxon>Pseudomonadota</taxon>
        <taxon>Betaproteobacteria</taxon>
        <taxon>Burkholderiales</taxon>
        <taxon>Comamonadaceae</taxon>
        <taxon>Rhodoferax</taxon>
    </lineage>
</organism>
<feature type="transmembrane region" description="Helical" evidence="2">
    <location>
        <begin position="200"/>
        <end position="220"/>
    </location>
</feature>
<dbReference type="CDD" id="cd01948">
    <property type="entry name" value="EAL"/>
    <property type="match status" value="1"/>
</dbReference>
<dbReference type="Gene3D" id="6.10.340.10">
    <property type="match status" value="1"/>
</dbReference>
<dbReference type="InterPro" id="IPR029787">
    <property type="entry name" value="Nucleotide_cyclase"/>
</dbReference>
<dbReference type="SMART" id="SM00304">
    <property type="entry name" value="HAMP"/>
    <property type="match status" value="1"/>
</dbReference>
<feature type="domain" description="EAL" evidence="3">
    <location>
        <begin position="459"/>
        <end position="712"/>
    </location>
</feature>
<dbReference type="SMART" id="SM00267">
    <property type="entry name" value="GGDEF"/>
    <property type="match status" value="1"/>
</dbReference>
<evidence type="ECO:0000313" key="6">
    <source>
        <dbReference type="EMBL" id="MDT7518991.1"/>
    </source>
</evidence>
<dbReference type="Pfam" id="PF00990">
    <property type="entry name" value="GGDEF"/>
    <property type="match status" value="1"/>
</dbReference>
<reference evidence="6 7" key="1">
    <citation type="submission" date="2023-08" db="EMBL/GenBank/DDBJ databases">
        <title>Rhodoferax potami sp. nov. and Rhodoferax mekongensis sp. nov., isolated from the Mekong River in Thailand.</title>
        <authorList>
            <person name="Kitikhun S."/>
            <person name="Charoenyingcharoen P."/>
            <person name="Siriarchawattana P."/>
            <person name="Likhitrattanapisal S."/>
            <person name="Nilsakha T."/>
            <person name="Chanpet A."/>
            <person name="Rattanawaree P."/>
            <person name="Ingsriswang S."/>
        </authorList>
    </citation>
    <scope>NUCLEOTIDE SEQUENCE [LARGE SCALE GENOMIC DNA]</scope>
    <source>
        <strain evidence="6 7">TBRC 17660</strain>
    </source>
</reference>
<evidence type="ECO:0000313" key="7">
    <source>
        <dbReference type="Proteomes" id="UP001321700"/>
    </source>
</evidence>
<accession>A0ABU3KN88</accession>
<evidence type="ECO:0000259" key="4">
    <source>
        <dbReference type="PROSITE" id="PS50885"/>
    </source>
</evidence>
<dbReference type="RefSeq" id="WP_313874701.1">
    <property type="nucleotide sequence ID" value="NZ_JAVBIK010000001.1"/>
</dbReference>
<feature type="domain" description="HAMP" evidence="4">
    <location>
        <begin position="224"/>
        <end position="276"/>
    </location>
</feature>
<evidence type="ECO:0000259" key="3">
    <source>
        <dbReference type="PROSITE" id="PS50883"/>
    </source>
</evidence>
<dbReference type="PROSITE" id="PS50883">
    <property type="entry name" value="EAL"/>
    <property type="match status" value="1"/>
</dbReference>
<dbReference type="PROSITE" id="PS50887">
    <property type="entry name" value="GGDEF"/>
    <property type="match status" value="1"/>
</dbReference>
<evidence type="ECO:0000256" key="2">
    <source>
        <dbReference type="SAM" id="Phobius"/>
    </source>
</evidence>
<dbReference type="Proteomes" id="UP001321700">
    <property type="component" value="Unassembled WGS sequence"/>
</dbReference>
<keyword evidence="2" id="KW-0812">Transmembrane</keyword>
<protein>
    <submittedName>
        <fullName evidence="6">EAL domain-containing protein</fullName>
    </submittedName>
</protein>
<proteinExistence type="predicted"/>
<dbReference type="EMBL" id="JAVBIK010000001">
    <property type="protein sequence ID" value="MDT7518991.1"/>
    <property type="molecule type" value="Genomic_DNA"/>
</dbReference>
<dbReference type="CDD" id="cd06225">
    <property type="entry name" value="HAMP"/>
    <property type="match status" value="1"/>
</dbReference>
<dbReference type="InterPro" id="IPR035919">
    <property type="entry name" value="EAL_sf"/>
</dbReference>
<name>A0ABU3KN88_9BURK</name>
<dbReference type="Pfam" id="PF00672">
    <property type="entry name" value="HAMP"/>
    <property type="match status" value="1"/>
</dbReference>
<dbReference type="SUPFAM" id="SSF55073">
    <property type="entry name" value="Nucleotide cyclase"/>
    <property type="match status" value="1"/>
</dbReference>
<dbReference type="PANTHER" id="PTHR33121:SF70">
    <property type="entry name" value="SIGNALING PROTEIN YKOW"/>
    <property type="match status" value="1"/>
</dbReference>
<keyword evidence="7" id="KW-1185">Reference proteome</keyword>
<feature type="transmembrane region" description="Helical" evidence="2">
    <location>
        <begin position="21"/>
        <end position="40"/>
    </location>
</feature>
<keyword evidence="2" id="KW-0472">Membrane</keyword>